<dbReference type="HAMAP" id="MF_00156">
    <property type="entry name" value="PanB"/>
    <property type="match status" value="1"/>
</dbReference>
<feature type="binding site" evidence="7 9">
    <location>
        <position position="140"/>
    </location>
    <ligand>
        <name>3-methyl-2-oxobutanoate</name>
        <dbReference type="ChEBI" id="CHEBI:11851"/>
    </ligand>
</feature>
<keyword evidence="4 7" id="KW-0566">Pantothenate biosynthesis</keyword>
<comment type="subunit">
    <text evidence="3 7">Homodecamer; pentamer of dimers.</text>
</comment>
<evidence type="ECO:0000256" key="5">
    <source>
        <dbReference type="ARBA" id="ARBA00022679"/>
    </source>
</evidence>
<dbReference type="Pfam" id="PF02548">
    <property type="entry name" value="Pantoate_transf"/>
    <property type="match status" value="1"/>
</dbReference>
<dbReference type="FunFam" id="3.20.20.60:FF:000003">
    <property type="entry name" value="3-methyl-2-oxobutanoate hydroxymethyltransferase"/>
    <property type="match status" value="1"/>
</dbReference>
<reference evidence="12 13" key="1">
    <citation type="journal article" date="2010" name="Stand. Genomic Sci.">
        <title>Complete genome sequence of Thermaerobacter marianensis type strain (7p75a).</title>
        <authorList>
            <person name="Han C."/>
            <person name="Gu W."/>
            <person name="Zhang X."/>
            <person name="Lapidus A."/>
            <person name="Nolan M."/>
            <person name="Copeland A."/>
            <person name="Lucas S."/>
            <person name="Del Rio T.G."/>
            <person name="Tice H."/>
            <person name="Cheng J.F."/>
            <person name="Tapia R."/>
            <person name="Goodwin L."/>
            <person name="Pitluck S."/>
            <person name="Pagani I."/>
            <person name="Ivanova N."/>
            <person name="Mavromatis K."/>
            <person name="Mikhailova N."/>
            <person name="Pati A."/>
            <person name="Chen A."/>
            <person name="Palaniappan K."/>
            <person name="Land M."/>
            <person name="Hauser L."/>
            <person name="Chang Y.J."/>
            <person name="Jeffries C.D."/>
            <person name="Schneider S."/>
            <person name="Rohde M."/>
            <person name="Goker M."/>
            <person name="Pukall R."/>
            <person name="Woyke T."/>
            <person name="Bristow J."/>
            <person name="Eisen J.A."/>
            <person name="Markowitz V."/>
            <person name="Hugenholtz P."/>
            <person name="Kyrpides N.C."/>
            <person name="Klenk H.P."/>
            <person name="Detter J.C."/>
        </authorList>
    </citation>
    <scope>NUCLEOTIDE SEQUENCE [LARGE SCALE GENOMIC DNA]</scope>
    <source>
        <strain evidence="13">ATCC 700841 / DSM 12885 / JCM 10246 / 7p75a</strain>
    </source>
</reference>
<dbReference type="InterPro" id="IPR003700">
    <property type="entry name" value="Pantoate_hydroxy_MeTrfase"/>
</dbReference>
<evidence type="ECO:0000256" key="4">
    <source>
        <dbReference type="ARBA" id="ARBA00022655"/>
    </source>
</evidence>
<proteinExistence type="inferred from homology"/>
<dbReference type="RefSeq" id="WP_013494801.1">
    <property type="nucleotide sequence ID" value="NC_014831.1"/>
</dbReference>
<keyword evidence="7" id="KW-0963">Cytoplasm</keyword>
<evidence type="ECO:0000256" key="3">
    <source>
        <dbReference type="ARBA" id="ARBA00011424"/>
    </source>
</evidence>
<dbReference type="PIRSF" id="PIRSF000388">
    <property type="entry name" value="Pantoate_hydroxy_MeTrfase"/>
    <property type="match status" value="1"/>
</dbReference>
<dbReference type="eggNOG" id="COG0413">
    <property type="taxonomic scope" value="Bacteria"/>
</dbReference>
<feature type="active site" description="Proton acceptor" evidence="7 8">
    <location>
        <position position="209"/>
    </location>
</feature>
<evidence type="ECO:0000313" key="12">
    <source>
        <dbReference type="EMBL" id="ADU50496.1"/>
    </source>
</evidence>
<evidence type="ECO:0000313" key="13">
    <source>
        <dbReference type="Proteomes" id="UP000008915"/>
    </source>
</evidence>
<dbReference type="GO" id="GO:0003864">
    <property type="term" value="F:3-methyl-2-oxobutanoate hydroxymethyltransferase activity"/>
    <property type="evidence" value="ECO:0007669"/>
    <property type="project" value="UniProtKB-UniRule"/>
</dbReference>
<accession>E6SG79</accession>
<dbReference type="InterPro" id="IPR040442">
    <property type="entry name" value="Pyrv_kinase-like_dom_sf"/>
</dbReference>
<feature type="binding site" evidence="7 9">
    <location>
        <begin position="71"/>
        <end position="72"/>
    </location>
    <ligand>
        <name>3-methyl-2-oxobutanoate</name>
        <dbReference type="ChEBI" id="CHEBI:11851"/>
    </ligand>
</feature>
<dbReference type="UniPathway" id="UPA00028">
    <property type="reaction ID" value="UER00003"/>
</dbReference>
<dbReference type="SUPFAM" id="SSF51621">
    <property type="entry name" value="Phosphoenolpyruvate/pyruvate domain"/>
    <property type="match status" value="1"/>
</dbReference>
<dbReference type="GO" id="GO:0005737">
    <property type="term" value="C:cytoplasm"/>
    <property type="evidence" value="ECO:0007669"/>
    <property type="project" value="UniProtKB-SubCell"/>
</dbReference>
<keyword evidence="7 10" id="KW-0479">Metal-binding</keyword>
<feature type="binding site" evidence="7 10">
    <location>
        <position position="110"/>
    </location>
    <ligand>
        <name>Mg(2+)</name>
        <dbReference type="ChEBI" id="CHEBI:18420"/>
    </ligand>
</feature>
<keyword evidence="13" id="KW-1185">Reference proteome</keyword>
<feature type="region of interest" description="Disordered" evidence="11">
    <location>
        <begin position="1"/>
        <end position="28"/>
    </location>
</feature>
<comment type="catalytic activity">
    <reaction evidence="7">
        <text>(6R)-5,10-methylene-5,6,7,8-tetrahydrofolate + 3-methyl-2-oxobutanoate + H2O = 2-dehydropantoate + (6S)-5,6,7,8-tetrahydrofolate</text>
        <dbReference type="Rhea" id="RHEA:11824"/>
        <dbReference type="ChEBI" id="CHEBI:11561"/>
        <dbReference type="ChEBI" id="CHEBI:11851"/>
        <dbReference type="ChEBI" id="CHEBI:15377"/>
        <dbReference type="ChEBI" id="CHEBI:15636"/>
        <dbReference type="ChEBI" id="CHEBI:57453"/>
        <dbReference type="EC" id="2.1.2.11"/>
    </reaction>
</comment>
<feature type="binding site" evidence="7 10">
    <location>
        <position position="142"/>
    </location>
    <ligand>
        <name>Mg(2+)</name>
        <dbReference type="ChEBI" id="CHEBI:18420"/>
    </ligand>
</feature>
<keyword evidence="5 7" id="KW-0808">Transferase</keyword>
<dbReference type="PANTHER" id="PTHR20881">
    <property type="entry name" value="3-METHYL-2-OXOBUTANOATE HYDROXYMETHYLTRANSFERASE"/>
    <property type="match status" value="1"/>
</dbReference>
<protein>
    <recommendedName>
        <fullName evidence="7">3-methyl-2-oxobutanoate hydroxymethyltransferase</fullName>
        <ecNumber evidence="7">2.1.2.11</ecNumber>
    </recommendedName>
    <alternativeName>
        <fullName evidence="7">Ketopantoate hydroxymethyltransferase</fullName>
        <shortName evidence="7">KPHMT</shortName>
    </alternativeName>
</protein>
<name>E6SG79_THEM7</name>
<organism evidence="12 13">
    <name type="scientific">Thermaerobacter marianensis (strain ATCC 700841 / DSM 12885 / JCM 10246 / 7p75a)</name>
    <dbReference type="NCBI Taxonomy" id="644966"/>
    <lineage>
        <taxon>Bacteria</taxon>
        <taxon>Bacillati</taxon>
        <taxon>Bacillota</taxon>
        <taxon>Clostridia</taxon>
        <taxon>Eubacteriales</taxon>
        <taxon>Clostridiales Family XVII. Incertae Sedis</taxon>
        <taxon>Thermaerobacter</taxon>
    </lineage>
</organism>
<gene>
    <name evidence="7" type="primary">panB</name>
    <name evidence="12" type="ordered locus">Tmar_0373</name>
</gene>
<reference evidence="13" key="2">
    <citation type="journal article" date="2010" name="Stand. Genomic Sci.">
        <title>Complete genome sequence of Thermaerobacter marianensis type strain (7p75aT).</title>
        <authorList>
            <person name="Han C."/>
            <person name="Gu W."/>
            <person name="Zhang X."/>
            <person name="Lapidus A."/>
            <person name="Nolan M."/>
            <person name="Copeland A."/>
            <person name="Lucas S."/>
            <person name="Glavina Del Rio T."/>
            <person name="Tice H."/>
            <person name="Cheng J."/>
            <person name="Tapia R."/>
            <person name="Goodwin L."/>
            <person name="Pitluck S."/>
            <person name="Pagani I."/>
            <person name="Ivanova N."/>
            <person name="Mavromatis K."/>
            <person name="Mikhailova N."/>
            <person name="Pati A."/>
            <person name="Chen A."/>
            <person name="Palaniappan K."/>
            <person name="Land M."/>
            <person name="Hauser L."/>
            <person name="Chang Y."/>
            <person name="Jeffries C."/>
            <person name="Schneider S."/>
            <person name="Rohde M."/>
            <person name="Goker M."/>
            <person name="Pukall R."/>
            <person name="Woyke T."/>
            <person name="Bristow J."/>
            <person name="Eisen J."/>
            <person name="Markowitz V."/>
            <person name="Hugenholtz P."/>
            <person name="Kyrpides N."/>
            <person name="Klenk H."/>
            <person name="Detter J."/>
        </authorList>
    </citation>
    <scope>NUCLEOTIDE SEQUENCE [LARGE SCALE GENOMIC DNA]</scope>
    <source>
        <strain evidence="13">ATCC 700841 / DSM 12885 / JCM 10246 / 7p75a</strain>
    </source>
</reference>
<evidence type="ECO:0000256" key="11">
    <source>
        <dbReference type="SAM" id="MobiDB-lite"/>
    </source>
</evidence>
<dbReference type="Gene3D" id="3.20.20.60">
    <property type="entry name" value="Phosphoenolpyruvate-binding domains"/>
    <property type="match status" value="1"/>
</dbReference>
<feature type="binding site" evidence="7 9">
    <location>
        <position position="110"/>
    </location>
    <ligand>
        <name>3-methyl-2-oxobutanoate</name>
        <dbReference type="ChEBI" id="CHEBI:11851"/>
    </ligand>
</feature>
<keyword evidence="7 10" id="KW-0460">Magnesium</keyword>
<dbReference type="AlphaFoldDB" id="E6SG79"/>
<feature type="binding site" evidence="7 10">
    <location>
        <position position="71"/>
    </location>
    <ligand>
        <name>Mg(2+)</name>
        <dbReference type="ChEBI" id="CHEBI:18420"/>
    </ligand>
</feature>
<dbReference type="InterPro" id="IPR015813">
    <property type="entry name" value="Pyrv/PenolPyrv_kinase-like_dom"/>
</dbReference>
<evidence type="ECO:0000256" key="8">
    <source>
        <dbReference type="PIRSR" id="PIRSR000388-1"/>
    </source>
</evidence>
<dbReference type="EC" id="2.1.2.11" evidence="7"/>
<comment type="cofactor">
    <cofactor evidence="7 10">
        <name>Mg(2+)</name>
        <dbReference type="ChEBI" id="CHEBI:18420"/>
    </cofactor>
    <text evidence="7 10">Binds 1 Mg(2+) ion per subunit.</text>
</comment>
<evidence type="ECO:0000256" key="7">
    <source>
        <dbReference type="HAMAP-Rule" id="MF_00156"/>
    </source>
</evidence>
<dbReference type="CDD" id="cd06557">
    <property type="entry name" value="KPHMT-like"/>
    <property type="match status" value="1"/>
</dbReference>
<dbReference type="NCBIfam" id="TIGR00222">
    <property type="entry name" value="panB"/>
    <property type="match status" value="1"/>
</dbReference>
<dbReference type="OrthoDB" id="9781789at2"/>
<dbReference type="PANTHER" id="PTHR20881:SF0">
    <property type="entry name" value="3-METHYL-2-OXOBUTANOATE HYDROXYMETHYLTRANSFERASE"/>
    <property type="match status" value="1"/>
</dbReference>
<dbReference type="NCBIfam" id="NF001452">
    <property type="entry name" value="PRK00311.1"/>
    <property type="match status" value="1"/>
</dbReference>
<dbReference type="GO" id="GO:0000287">
    <property type="term" value="F:magnesium ion binding"/>
    <property type="evidence" value="ECO:0007669"/>
    <property type="project" value="TreeGrafter"/>
</dbReference>
<comment type="subcellular location">
    <subcellularLocation>
        <location evidence="7">Cytoplasm</location>
    </subcellularLocation>
</comment>
<dbReference type="HOGENOM" id="CLU_036645_1_0_9"/>
<dbReference type="GO" id="GO:0015940">
    <property type="term" value="P:pantothenate biosynthetic process"/>
    <property type="evidence" value="ECO:0007669"/>
    <property type="project" value="UniProtKB-UniRule"/>
</dbReference>
<evidence type="ECO:0000256" key="9">
    <source>
        <dbReference type="PIRSR" id="PIRSR000388-2"/>
    </source>
</evidence>
<evidence type="ECO:0000256" key="6">
    <source>
        <dbReference type="ARBA" id="ARBA00056497"/>
    </source>
</evidence>
<dbReference type="KEGG" id="tmr:Tmar_0373"/>
<dbReference type="STRING" id="644966.Tmar_0373"/>
<sequence>MNAGETAQGEGATARAAGPGSSATPASGRVTVRTVLESKQQGRPLVMVTAYDYPFARLADAAGVDMILVGDSLGNVVLGYPTTVSVTLDDMVHHTRAVRRGVQRALLVADMPFLTFHLSVEEALRAAGRLVQEGGAEAVKLEGAGRVVEVVDRLTEAGIPVVGHLGLLPQRVHALGGYRVQGRDEEEARRLLDDAVALEQAGCFALVLEMVPRELAALVSRRLRIPTIGIGAGPDCDGQVLVLHDLLGLTQGRVPRFARRYAELGRLALEALQRYAADVRSRAFPTDEHSYHMAAGVAERLQGPAGEEGEAPYGGS</sequence>
<evidence type="ECO:0000256" key="1">
    <source>
        <dbReference type="ARBA" id="ARBA00005033"/>
    </source>
</evidence>
<dbReference type="Proteomes" id="UP000008915">
    <property type="component" value="Chromosome"/>
</dbReference>
<evidence type="ECO:0000256" key="10">
    <source>
        <dbReference type="PIRSR" id="PIRSR000388-3"/>
    </source>
</evidence>
<evidence type="ECO:0000256" key="2">
    <source>
        <dbReference type="ARBA" id="ARBA00008676"/>
    </source>
</evidence>
<dbReference type="EMBL" id="CP002344">
    <property type="protein sequence ID" value="ADU50496.1"/>
    <property type="molecule type" value="Genomic_DNA"/>
</dbReference>
<comment type="similarity">
    <text evidence="2 7">Belongs to the PanB family.</text>
</comment>
<comment type="pathway">
    <text evidence="1 7">Cofactor biosynthesis; (R)-pantothenate biosynthesis; (R)-pantoate from 3-methyl-2-oxobutanoate: step 1/2.</text>
</comment>
<comment type="function">
    <text evidence="6 7">Catalyzes the reversible reaction in which hydroxymethyl group from 5,10-methylenetetrahydrofolate is transferred onto alpha-ketoisovalerate to form ketopantoate.</text>
</comment>